<keyword evidence="2" id="KW-1133">Transmembrane helix</keyword>
<keyword evidence="4" id="KW-1185">Reference proteome</keyword>
<keyword evidence="3" id="KW-0396">Initiation factor</keyword>
<evidence type="ECO:0000256" key="1">
    <source>
        <dbReference type="SAM" id="MobiDB-lite"/>
    </source>
</evidence>
<name>A0ABU2R7G2_9ACTN</name>
<dbReference type="RefSeq" id="WP_037897962.1">
    <property type="nucleotide sequence ID" value="NZ_JAVRET010000089.1"/>
</dbReference>
<keyword evidence="2" id="KW-0472">Membrane</keyword>
<dbReference type="EMBL" id="JAVRET010000089">
    <property type="protein sequence ID" value="MDT0412631.1"/>
    <property type="molecule type" value="Genomic_DNA"/>
</dbReference>
<sequence length="202" mass="22031">MTKAVRGARGTRGARAGWPVRGGRAVQGGRAFPRPGTAPARWTTDRRWRHDLGTALLCAGLLLALALLVDGVRGSLDVPRAALWLGLAALLHAALHPVRTGARPGELRTWGLIRRHTVRTDRLVSLTETGGLVPRLLLRDTSGHRLSCETAVLTANPLLWHRLDTDLRTSHRLGLLRTGAELLERLEERVDREVLGEGFGDA</sequence>
<protein>
    <submittedName>
        <fullName evidence="3">Translation initiation factor IF-2</fullName>
    </submittedName>
</protein>
<keyword evidence="2" id="KW-0812">Transmembrane</keyword>
<accession>A0ABU2R7G2</accession>
<dbReference type="Proteomes" id="UP001183610">
    <property type="component" value="Unassembled WGS sequence"/>
</dbReference>
<keyword evidence="3" id="KW-0648">Protein biosynthesis</keyword>
<feature type="transmembrane region" description="Helical" evidence="2">
    <location>
        <begin position="52"/>
        <end position="69"/>
    </location>
</feature>
<evidence type="ECO:0000256" key="2">
    <source>
        <dbReference type="SAM" id="Phobius"/>
    </source>
</evidence>
<reference evidence="4" key="1">
    <citation type="submission" date="2023-07" db="EMBL/GenBank/DDBJ databases">
        <title>30 novel species of actinomycetes from the DSMZ collection.</title>
        <authorList>
            <person name="Nouioui I."/>
        </authorList>
    </citation>
    <scope>NUCLEOTIDE SEQUENCE [LARGE SCALE GENOMIC DNA]</scope>
    <source>
        <strain evidence="4">DSM 41979</strain>
    </source>
</reference>
<evidence type="ECO:0000313" key="4">
    <source>
        <dbReference type="Proteomes" id="UP001183610"/>
    </source>
</evidence>
<evidence type="ECO:0000313" key="3">
    <source>
        <dbReference type="EMBL" id="MDT0412631.1"/>
    </source>
</evidence>
<gene>
    <name evidence="3" type="ORF">RM698_26725</name>
</gene>
<feature type="region of interest" description="Disordered" evidence="1">
    <location>
        <begin position="1"/>
        <end position="20"/>
    </location>
</feature>
<organism evidence="3 4">
    <name type="scientific">Streptomyces evansiae</name>
    <dbReference type="NCBI Taxonomy" id="3075535"/>
    <lineage>
        <taxon>Bacteria</taxon>
        <taxon>Bacillati</taxon>
        <taxon>Actinomycetota</taxon>
        <taxon>Actinomycetes</taxon>
        <taxon>Kitasatosporales</taxon>
        <taxon>Streptomycetaceae</taxon>
        <taxon>Streptomyces</taxon>
    </lineage>
</organism>
<comment type="caution">
    <text evidence="3">The sequence shown here is derived from an EMBL/GenBank/DDBJ whole genome shotgun (WGS) entry which is preliminary data.</text>
</comment>
<dbReference type="GO" id="GO:0003743">
    <property type="term" value="F:translation initiation factor activity"/>
    <property type="evidence" value="ECO:0007669"/>
    <property type="project" value="UniProtKB-KW"/>
</dbReference>
<proteinExistence type="predicted"/>